<name>A0ABS3HYP0_9ENTE</name>
<dbReference type="Pfam" id="PF13529">
    <property type="entry name" value="Peptidase_C39_2"/>
    <property type="match status" value="1"/>
</dbReference>
<dbReference type="InterPro" id="IPR043708">
    <property type="entry name" value="DUF5648"/>
</dbReference>
<comment type="caution">
    <text evidence="3">The sequence shown here is derived from an EMBL/GenBank/DDBJ whole genome shotgun (WGS) entry which is preliminary data.</text>
</comment>
<dbReference type="Pfam" id="PF18885">
    <property type="entry name" value="DUF5648"/>
    <property type="match status" value="1"/>
</dbReference>
<keyword evidence="4" id="KW-1185">Reference proteome</keyword>
<proteinExistence type="predicted"/>
<feature type="domain" description="DUF5648" evidence="2">
    <location>
        <begin position="44"/>
        <end position="173"/>
    </location>
</feature>
<dbReference type="EMBL" id="JAFLWI010000002">
    <property type="protein sequence ID" value="MBO0481185.1"/>
    <property type="molecule type" value="Genomic_DNA"/>
</dbReference>
<sequence>MNWGINVEKRGFALFGLGLLLVIGLQTEHTQAEEIATTSAGSIPMYRLFNKYSGEHLYTRSTGERDNLKRVGWNYEGVAWQAPTNGSPVYRLYNRYNGEHFYTIDAGERDKISHTDWTYEGIAFYSYKGSGGVPVTRLYSKKVNWHHYTLDNNEKNIISKQGWKIEGVGWYAMPNSAPSPAPSDEKVLNVPVVWQGNTMLCEGASLLQALRYKGVTNQDLLTFVNSMPRANDNNPYHGYSGEWRHNVSGTYQGMMADPVIQWAKKVGGNTANISGQGTNAIKNEIRKGNPVVTWITYNYASPQFKQMPWGRAVWNGHVVLVAGFKNGAYHVVDPVFGAKWINASTYENSFNVTKMAVAVR</sequence>
<evidence type="ECO:0000313" key="3">
    <source>
        <dbReference type="EMBL" id="MBO0481185.1"/>
    </source>
</evidence>
<feature type="domain" description="Peptidase C39-like" evidence="1">
    <location>
        <begin position="188"/>
        <end position="334"/>
    </location>
</feature>
<dbReference type="Proteomes" id="UP000664832">
    <property type="component" value="Unassembled WGS sequence"/>
</dbReference>
<dbReference type="PANTHER" id="PTHR37806">
    <property type="entry name" value="LMO0724 PROTEIN"/>
    <property type="match status" value="1"/>
</dbReference>
<reference evidence="3 4" key="1">
    <citation type="submission" date="2021-03" db="EMBL/GenBank/DDBJ databases">
        <title>Enterococcal diversity collection.</title>
        <authorList>
            <person name="Gilmore M.S."/>
            <person name="Schwartzman J."/>
            <person name="Van Tyne D."/>
            <person name="Martin M."/>
            <person name="Earl A.M."/>
            <person name="Manson A.L."/>
            <person name="Straub T."/>
            <person name="Salamzade R."/>
            <person name="Saavedra J."/>
            <person name="Lebreton F."/>
            <person name="Prichula J."/>
            <person name="Schaufler K."/>
            <person name="Gaca A."/>
            <person name="Sgardioli B."/>
            <person name="Wagenaar J."/>
            <person name="Strong T."/>
        </authorList>
    </citation>
    <scope>NUCLEOTIDE SEQUENCE [LARGE SCALE GENOMIC DNA]</scope>
    <source>
        <strain evidence="3 4">MSG2901</strain>
    </source>
</reference>
<dbReference type="Gene3D" id="3.90.70.10">
    <property type="entry name" value="Cysteine proteinases"/>
    <property type="match status" value="1"/>
</dbReference>
<evidence type="ECO:0000259" key="1">
    <source>
        <dbReference type="Pfam" id="PF13529"/>
    </source>
</evidence>
<dbReference type="PANTHER" id="PTHR37806:SF1">
    <property type="entry name" value="PEPTIDASE C39-LIKE DOMAIN-CONTAINING PROTEIN"/>
    <property type="match status" value="1"/>
</dbReference>
<organism evidence="3 4">
    <name type="scientific">Candidatus Enterococcus courvalinii</name>
    <dbReference type="NCBI Taxonomy" id="2815329"/>
    <lineage>
        <taxon>Bacteria</taxon>
        <taxon>Bacillati</taxon>
        <taxon>Bacillota</taxon>
        <taxon>Bacilli</taxon>
        <taxon>Lactobacillales</taxon>
        <taxon>Enterococcaceae</taxon>
        <taxon>Enterococcus</taxon>
    </lineage>
</organism>
<evidence type="ECO:0000259" key="2">
    <source>
        <dbReference type="Pfam" id="PF18885"/>
    </source>
</evidence>
<dbReference type="InterPro" id="IPR039564">
    <property type="entry name" value="Peptidase_C39-like"/>
</dbReference>
<evidence type="ECO:0000313" key="4">
    <source>
        <dbReference type="Proteomes" id="UP000664832"/>
    </source>
</evidence>
<gene>
    <name evidence="3" type="ORF">JZO71_02470</name>
</gene>
<accession>A0ABS3HYP0</accession>
<protein>
    <submittedName>
        <fullName evidence="3">C39 family peptidase</fullName>
    </submittedName>
</protein>